<dbReference type="InterPro" id="IPR045025">
    <property type="entry name" value="HACL1-like"/>
</dbReference>
<accession>A0AA41UKF5</accession>
<evidence type="ECO:0000313" key="17">
    <source>
        <dbReference type="EMBL" id="MCJ8502259.1"/>
    </source>
</evidence>
<dbReference type="RefSeq" id="WP_246912778.1">
    <property type="nucleotide sequence ID" value="NZ_JALJRB010000023.1"/>
</dbReference>
<dbReference type="InterPro" id="IPR009014">
    <property type="entry name" value="Transketo_C/PFOR_II"/>
</dbReference>
<name>A0AA41UKF5_9BACT</name>
<evidence type="ECO:0000256" key="9">
    <source>
        <dbReference type="ARBA" id="ARBA00023002"/>
    </source>
</evidence>
<comment type="function">
    <text evidence="1 14">Catalyzes the ferredoxin-dependent oxidative decarboxylation of arylpyruvates.</text>
</comment>
<dbReference type="Gene3D" id="3.30.70.20">
    <property type="match status" value="1"/>
</dbReference>
<feature type="binding site" evidence="15">
    <location>
        <position position="597"/>
    </location>
    <ligand>
        <name>[4Fe-4S] cluster</name>
        <dbReference type="ChEBI" id="CHEBI:49883"/>
        <label>1</label>
    </ligand>
</feature>
<keyword evidence="18" id="KW-1185">Reference proteome</keyword>
<evidence type="ECO:0000256" key="1">
    <source>
        <dbReference type="ARBA" id="ARBA00002995"/>
    </source>
</evidence>
<keyword evidence="11 14" id="KW-0411">Iron-sulfur</keyword>
<keyword evidence="9 14" id="KW-0560">Oxidoreductase</keyword>
<dbReference type="SUPFAM" id="SSF52922">
    <property type="entry name" value="TK C-terminal domain-like"/>
    <property type="match status" value="1"/>
</dbReference>
<dbReference type="InterPro" id="IPR011766">
    <property type="entry name" value="TPP_enzyme_TPP-bd"/>
</dbReference>
<gene>
    <name evidence="17" type="ORF">MRX98_16870</name>
</gene>
<dbReference type="InterPro" id="IPR017896">
    <property type="entry name" value="4Fe4S_Fe-S-bd"/>
</dbReference>
<dbReference type="Pfam" id="PF02775">
    <property type="entry name" value="TPP_enzyme_C"/>
    <property type="match status" value="1"/>
</dbReference>
<feature type="domain" description="4Fe-4S ferredoxin-type" evidence="16">
    <location>
        <begin position="613"/>
        <end position="642"/>
    </location>
</feature>
<evidence type="ECO:0000256" key="5">
    <source>
        <dbReference type="ARBA" id="ARBA00022448"/>
    </source>
</evidence>
<dbReference type="InterPro" id="IPR002880">
    <property type="entry name" value="Pyrv_Fd/Flavodoxin_OxRdtase_N"/>
</dbReference>
<evidence type="ECO:0000256" key="7">
    <source>
        <dbReference type="ARBA" id="ARBA00022723"/>
    </source>
</evidence>
<evidence type="ECO:0000256" key="2">
    <source>
        <dbReference type="ARBA" id="ARBA00011238"/>
    </source>
</evidence>
<protein>
    <recommendedName>
        <fullName evidence="4 14">Indolepyruvate oxidoreductase subunit IorA</fullName>
        <shortName evidence="14">IOR</shortName>
        <ecNumber evidence="3 14">1.2.7.8</ecNumber>
    </recommendedName>
    <alternativeName>
        <fullName evidence="12 14">Indolepyruvate ferredoxin oxidoreductase subunit alpha</fullName>
    </alternativeName>
</protein>
<evidence type="ECO:0000256" key="12">
    <source>
        <dbReference type="ARBA" id="ARBA00030514"/>
    </source>
</evidence>
<feature type="binding site" evidence="15">
    <location>
        <position position="603"/>
    </location>
    <ligand>
        <name>[4Fe-4S] cluster</name>
        <dbReference type="ChEBI" id="CHEBI:49883"/>
        <label>2</label>
    </ligand>
</feature>
<evidence type="ECO:0000256" key="13">
    <source>
        <dbReference type="ARBA" id="ARBA00048332"/>
    </source>
</evidence>
<dbReference type="PANTHER" id="PTHR43710">
    <property type="entry name" value="2-HYDROXYACYL-COA LYASE"/>
    <property type="match status" value="1"/>
</dbReference>
<dbReference type="Gene3D" id="3.40.50.920">
    <property type="match status" value="1"/>
</dbReference>
<comment type="caution">
    <text evidence="17">The sequence shown here is derived from an EMBL/GenBank/DDBJ whole genome shotgun (WGS) entry which is preliminary data.</text>
</comment>
<dbReference type="EC" id="1.2.7.8" evidence="3 14"/>
<evidence type="ECO:0000256" key="8">
    <source>
        <dbReference type="ARBA" id="ARBA00022982"/>
    </source>
</evidence>
<comment type="cofactor">
    <cofactor evidence="14 15">
        <name>[4Fe-4S] cluster</name>
        <dbReference type="ChEBI" id="CHEBI:49883"/>
    </cofactor>
    <text evidence="14 15">Binds 2 [4Fe-4S] clusters. In this family the first cluster has a non-standard and varying [4Fe-4S] binding motif CX(2)CX(2)CX(4-5)CP.</text>
</comment>
<dbReference type="Gene3D" id="3.40.50.970">
    <property type="match status" value="2"/>
</dbReference>
<dbReference type="InterPro" id="IPR017900">
    <property type="entry name" value="4Fe4S_Fe_S_CS"/>
</dbReference>
<dbReference type="InterPro" id="IPR029061">
    <property type="entry name" value="THDP-binding"/>
</dbReference>
<evidence type="ECO:0000256" key="15">
    <source>
        <dbReference type="PIRSR" id="PIRSR006439-50"/>
    </source>
</evidence>
<sequence>MTTTSQAWHLDAPGRRCMMSGNEAAARGAVEAGVQVVASYPGSPSVQVLECLAAVAREREIYAEWSINEKVALEVAAAGSLAGLRALAVMKADGLNVALDFLTTLPLSGIRGGLVLIVSDDPGAHSSVKEEDTRYLAVPAHIPLLEPTTPADTRDMIAWAFELSEKCALPVMVRLVTRICHARGNVTLQPIHAGSQTPRFDPDPGYITAARFHGRAHERLDNLLPLYAAAPFNPYTGPADPELTIVAGGVSHCYALEAVERLAAGDRVGILRVGTLWPFPEAPVLAVLRRSRRVLFLEEIEPFIEEQTKLVAAEHAAELGPLEFLGRRTGQVPWVQKARGMGEMDPDIATRALAAALDIPFEQGATRSAEAQAALDDLPMPLRQPSFCAGCPHRAAYWAIKSALAMDGRQGFALGDIGCYALGVMPTGYQAIRTVHSMGSGVGLAAGFGKLRAMGLDQPVVAVIGDSTFYHSGIPPLLNAKTTGADYLCIVLDNGTTAMTGHQPHPGCGVDALGDPTSAMPIADLVRKLEIPLTVGDPYDVHGTVAAILELLQRGGLQVLLLQQPCALQALKGDKRRKVTVDPERCRGDACGCGRLCSRVFACPANTWDSAAGRAVIDEVVCAGCGVCAALCPEGAILVEPPQGDAHAAP</sequence>
<feature type="binding site" evidence="15">
    <location>
        <position position="632"/>
    </location>
    <ligand>
        <name>[4Fe-4S] cluster</name>
        <dbReference type="ChEBI" id="CHEBI:49883"/>
        <label>1</label>
    </ligand>
</feature>
<keyword evidence="8 14" id="KW-0249">Electron transport</keyword>
<evidence type="ECO:0000256" key="6">
    <source>
        <dbReference type="ARBA" id="ARBA00022485"/>
    </source>
</evidence>
<dbReference type="Proteomes" id="UP001165427">
    <property type="component" value="Unassembled WGS sequence"/>
</dbReference>
<dbReference type="EMBL" id="JALJRB010000023">
    <property type="protein sequence ID" value="MCJ8502259.1"/>
    <property type="molecule type" value="Genomic_DNA"/>
</dbReference>
<keyword evidence="10 14" id="KW-0408">Iron</keyword>
<feature type="binding site" evidence="15">
    <location>
        <position position="591"/>
    </location>
    <ligand>
        <name>[4Fe-4S] cluster</name>
        <dbReference type="ChEBI" id="CHEBI:49883"/>
        <label>1</label>
    </ligand>
</feature>
<dbReference type="GO" id="GO:0030976">
    <property type="term" value="F:thiamine pyrophosphate binding"/>
    <property type="evidence" value="ECO:0007669"/>
    <property type="project" value="InterPro"/>
</dbReference>
<evidence type="ECO:0000259" key="16">
    <source>
        <dbReference type="PROSITE" id="PS51379"/>
    </source>
</evidence>
<dbReference type="SUPFAM" id="SSF52518">
    <property type="entry name" value="Thiamin diphosphate-binding fold (THDP-binding)"/>
    <property type="match status" value="2"/>
</dbReference>
<evidence type="ECO:0000256" key="3">
    <source>
        <dbReference type="ARBA" id="ARBA00012812"/>
    </source>
</evidence>
<evidence type="ECO:0000256" key="10">
    <source>
        <dbReference type="ARBA" id="ARBA00023004"/>
    </source>
</evidence>
<dbReference type="CDD" id="cd07034">
    <property type="entry name" value="TPP_PYR_PFOR_IOR-alpha_like"/>
    <property type="match status" value="1"/>
</dbReference>
<feature type="binding site" evidence="15">
    <location>
        <position position="586"/>
    </location>
    <ligand>
        <name>[4Fe-4S] cluster</name>
        <dbReference type="ChEBI" id="CHEBI:49883"/>
        <label>1</label>
    </ligand>
</feature>
<feature type="binding site" evidence="15">
    <location>
        <position position="622"/>
    </location>
    <ligand>
        <name>[4Fe-4S] cluster</name>
        <dbReference type="ChEBI" id="CHEBI:49883"/>
        <label>2</label>
    </ligand>
</feature>
<evidence type="ECO:0000256" key="11">
    <source>
        <dbReference type="ARBA" id="ARBA00023014"/>
    </source>
</evidence>
<dbReference type="PROSITE" id="PS00198">
    <property type="entry name" value="4FE4S_FER_1"/>
    <property type="match status" value="1"/>
</dbReference>
<evidence type="ECO:0000256" key="14">
    <source>
        <dbReference type="PIRNR" id="PIRNR006439"/>
    </source>
</evidence>
<dbReference type="AlphaFoldDB" id="A0AA41UKF5"/>
<keyword evidence="6 14" id="KW-0004">4Fe-4S</keyword>
<dbReference type="GO" id="GO:0043805">
    <property type="term" value="F:indolepyruvate ferredoxin oxidoreductase activity"/>
    <property type="evidence" value="ECO:0007669"/>
    <property type="project" value="UniProtKB-UniRule"/>
</dbReference>
<dbReference type="GO" id="GO:0044281">
    <property type="term" value="P:small molecule metabolic process"/>
    <property type="evidence" value="ECO:0007669"/>
    <property type="project" value="UniProtKB-ARBA"/>
</dbReference>
<dbReference type="PROSITE" id="PS51379">
    <property type="entry name" value="4FE4S_FER_2"/>
    <property type="match status" value="1"/>
</dbReference>
<dbReference type="GO" id="GO:0051539">
    <property type="term" value="F:4 iron, 4 sulfur cluster binding"/>
    <property type="evidence" value="ECO:0007669"/>
    <property type="project" value="UniProtKB-UniRule"/>
</dbReference>
<dbReference type="SUPFAM" id="SSF54862">
    <property type="entry name" value="4Fe-4S ferredoxins"/>
    <property type="match status" value="1"/>
</dbReference>
<reference evidence="17" key="1">
    <citation type="submission" date="2022-04" db="EMBL/GenBank/DDBJ databases">
        <title>Desulfatitalea alkaliphila sp. nov., a novel anaerobic sulfate-reducing bacterium isolated from terrestrial mud volcano, Taman Peninsula, Russia.</title>
        <authorList>
            <person name="Khomyakova M.A."/>
            <person name="Merkel A.Y."/>
            <person name="Slobodkin A.I."/>
        </authorList>
    </citation>
    <scope>NUCLEOTIDE SEQUENCE</scope>
    <source>
        <strain evidence="17">M08but</strain>
    </source>
</reference>
<organism evidence="17 18">
    <name type="scientific">Desulfatitalea alkaliphila</name>
    <dbReference type="NCBI Taxonomy" id="2929485"/>
    <lineage>
        <taxon>Bacteria</taxon>
        <taxon>Pseudomonadati</taxon>
        <taxon>Thermodesulfobacteriota</taxon>
        <taxon>Desulfobacteria</taxon>
        <taxon>Desulfobacterales</taxon>
        <taxon>Desulfosarcinaceae</taxon>
        <taxon>Desulfatitalea</taxon>
    </lineage>
</organism>
<feature type="binding site" evidence="15">
    <location>
        <position position="625"/>
    </location>
    <ligand>
        <name>[4Fe-4S] cluster</name>
        <dbReference type="ChEBI" id="CHEBI:49883"/>
        <label>2</label>
    </ligand>
</feature>
<dbReference type="Pfam" id="PF01855">
    <property type="entry name" value="POR_N"/>
    <property type="match status" value="1"/>
</dbReference>
<proteinExistence type="predicted"/>
<dbReference type="PIRSF" id="PIRSF006439">
    <property type="entry name" value="Indolepyruvate_ferr_oxidored"/>
    <property type="match status" value="1"/>
</dbReference>
<comment type="subunit">
    <text evidence="2">Heterodimer of the IorA and IorB subunits.</text>
</comment>
<dbReference type="GO" id="GO:0046872">
    <property type="term" value="F:metal ion binding"/>
    <property type="evidence" value="ECO:0007669"/>
    <property type="project" value="UniProtKB-UniRule"/>
</dbReference>
<keyword evidence="5 14" id="KW-0813">Transport</keyword>
<dbReference type="CDD" id="cd02008">
    <property type="entry name" value="TPP_IOR_alpha"/>
    <property type="match status" value="1"/>
</dbReference>
<feature type="binding site" evidence="15">
    <location>
        <position position="628"/>
    </location>
    <ligand>
        <name>[4Fe-4S] cluster</name>
        <dbReference type="ChEBI" id="CHEBI:49883"/>
        <label>2</label>
    </ligand>
</feature>
<keyword evidence="7 14" id="KW-0479">Metal-binding</keyword>
<comment type="catalytic activity">
    <reaction evidence="13 14">
        <text>indole-3-pyruvate + 2 oxidized [2Fe-2S]-[ferredoxin] + CoA = (indol-3-yl)acetyl-CoA + 2 reduced [2Fe-2S]-[ferredoxin] + CO2 + H(+)</text>
        <dbReference type="Rhea" id="RHEA:12645"/>
        <dbReference type="Rhea" id="RHEA-COMP:10000"/>
        <dbReference type="Rhea" id="RHEA-COMP:10001"/>
        <dbReference type="ChEBI" id="CHEBI:15378"/>
        <dbReference type="ChEBI" id="CHEBI:16526"/>
        <dbReference type="ChEBI" id="CHEBI:17640"/>
        <dbReference type="ChEBI" id="CHEBI:33737"/>
        <dbReference type="ChEBI" id="CHEBI:33738"/>
        <dbReference type="ChEBI" id="CHEBI:57271"/>
        <dbReference type="ChEBI" id="CHEBI:57287"/>
        <dbReference type="EC" id="1.2.7.8"/>
    </reaction>
</comment>
<evidence type="ECO:0000313" key="18">
    <source>
        <dbReference type="Proteomes" id="UP001165427"/>
    </source>
</evidence>
<evidence type="ECO:0000256" key="4">
    <source>
        <dbReference type="ARBA" id="ARBA00017710"/>
    </source>
</evidence>
<dbReference type="FunFam" id="3.40.50.970:FF:000039">
    <property type="entry name" value="Indolepyruvate oxidoreductase subunit IorA"/>
    <property type="match status" value="1"/>
</dbReference>
<dbReference type="PANTHER" id="PTHR43710:SF7">
    <property type="entry name" value="INDOLEPYRUVATE OXIDOREDUCTASE SUBUNIT IORA"/>
    <property type="match status" value="1"/>
</dbReference>
<dbReference type="InterPro" id="IPR017721">
    <property type="entry name" value="IorA"/>
</dbReference>